<dbReference type="EMBL" id="FOOX01000002">
    <property type="protein sequence ID" value="SFG14220.1"/>
    <property type="molecule type" value="Genomic_DNA"/>
</dbReference>
<evidence type="ECO:0000313" key="3">
    <source>
        <dbReference type="Proteomes" id="UP000199337"/>
    </source>
</evidence>
<dbReference type="STRING" id="341036.SAMN05660649_00848"/>
<keyword evidence="3" id="KW-1185">Reference proteome</keyword>
<proteinExistence type="predicted"/>
<evidence type="ECO:0000313" key="2">
    <source>
        <dbReference type="EMBL" id="SFG14220.1"/>
    </source>
</evidence>
<dbReference type="Proteomes" id="UP000199337">
    <property type="component" value="Unassembled WGS sequence"/>
</dbReference>
<dbReference type="Pfam" id="PF02342">
    <property type="entry name" value="TerD"/>
    <property type="match status" value="1"/>
</dbReference>
<dbReference type="RefSeq" id="WP_092469010.1">
    <property type="nucleotide sequence ID" value="NZ_FOOX01000002.1"/>
</dbReference>
<accession>A0A1I2PFB9</accession>
<dbReference type="InterPro" id="IPR051324">
    <property type="entry name" value="Stress/Tellurium_Resist"/>
</dbReference>
<reference evidence="3" key="1">
    <citation type="submission" date="2016-10" db="EMBL/GenBank/DDBJ databases">
        <authorList>
            <person name="Varghese N."/>
            <person name="Submissions S."/>
        </authorList>
    </citation>
    <scope>NUCLEOTIDE SEQUENCE [LARGE SCALE GENOMIC DNA]</scope>
    <source>
        <strain evidence="3">DSM 17038</strain>
    </source>
</reference>
<protein>
    <submittedName>
        <fullName evidence="2">Stress response protein SCP2</fullName>
    </submittedName>
</protein>
<dbReference type="Gene3D" id="2.60.60.30">
    <property type="entry name" value="sav2460 like domains"/>
    <property type="match status" value="1"/>
</dbReference>
<gene>
    <name evidence="2" type="ORF">SAMN05660649_00848</name>
</gene>
<dbReference type="PANTHER" id="PTHR32097:SF15">
    <property type="entry name" value="STRESS RESPONSE PROTEIN SCP2"/>
    <property type="match status" value="1"/>
</dbReference>
<sequence>MINLQKGQKIDLTKSNPGLKNIMVGLGWDPVENAKGGGGGGLLGGLFGGGNKQANIDCDASVYLLNANSKLANPKNLVYFGNLTSPCGSIRHSGDNLTGAGDGDDEQINVDLSRVPADVHRLVFVVNIYECEKRKQHFGMIRNAFIRIVNSTNGQELCRFNLSEGYEGKTSLITGEVYRHNGEWKFAALGESTTDPGLKSLTRRFL</sequence>
<evidence type="ECO:0000259" key="1">
    <source>
        <dbReference type="Pfam" id="PF02342"/>
    </source>
</evidence>
<dbReference type="OrthoDB" id="4123258at2"/>
<dbReference type="InterPro" id="IPR003325">
    <property type="entry name" value="TerD"/>
</dbReference>
<name>A0A1I2PFB9_9FIRM</name>
<organism evidence="2 3">
    <name type="scientific">Desulfotruncus arcticus DSM 17038</name>
    <dbReference type="NCBI Taxonomy" id="1121424"/>
    <lineage>
        <taxon>Bacteria</taxon>
        <taxon>Bacillati</taxon>
        <taxon>Bacillota</taxon>
        <taxon>Clostridia</taxon>
        <taxon>Eubacteriales</taxon>
        <taxon>Desulfallaceae</taxon>
        <taxon>Desulfotruncus</taxon>
    </lineage>
</organism>
<dbReference type="AlphaFoldDB" id="A0A1I2PFB9"/>
<dbReference type="CDD" id="cd06974">
    <property type="entry name" value="TerD_like"/>
    <property type="match status" value="1"/>
</dbReference>
<dbReference type="PANTHER" id="PTHR32097">
    <property type="entry name" value="CAMP-BINDING PROTEIN 1-RELATED"/>
    <property type="match status" value="1"/>
</dbReference>
<feature type="domain" description="TerD" evidence="1">
    <location>
        <begin position="2"/>
        <end position="205"/>
    </location>
</feature>